<dbReference type="OrthoDB" id="10027144at2759"/>
<accession>A0A9Q5HWP4</accession>
<dbReference type="GO" id="GO:0003723">
    <property type="term" value="F:RNA binding"/>
    <property type="evidence" value="ECO:0007669"/>
    <property type="project" value="UniProtKB-UniRule"/>
</dbReference>
<dbReference type="CDD" id="cd00105">
    <property type="entry name" value="KH-I"/>
    <property type="match status" value="3"/>
</dbReference>
<feature type="domain" description="K Homology" evidence="5">
    <location>
        <begin position="1168"/>
        <end position="1234"/>
    </location>
</feature>
<feature type="domain" description="K Homology" evidence="5">
    <location>
        <begin position="879"/>
        <end position="956"/>
    </location>
</feature>
<feature type="region of interest" description="Disordered" evidence="4">
    <location>
        <begin position="203"/>
        <end position="224"/>
    </location>
</feature>
<evidence type="ECO:0000256" key="4">
    <source>
        <dbReference type="SAM" id="MobiDB-lite"/>
    </source>
</evidence>
<dbReference type="CDD" id="cd22448">
    <property type="entry name" value="KH-I_ScSCP160_rpt3"/>
    <property type="match status" value="1"/>
</dbReference>
<dbReference type="AlphaFoldDB" id="A0A9Q5HWP4"/>
<dbReference type="PROSITE" id="PS50084">
    <property type="entry name" value="KH_TYPE_1"/>
    <property type="match status" value="8"/>
</dbReference>
<feature type="domain" description="K Homology" evidence="5">
    <location>
        <begin position="470"/>
        <end position="548"/>
    </location>
</feature>
<feature type="domain" description="K Homology" evidence="5">
    <location>
        <begin position="555"/>
        <end position="626"/>
    </location>
</feature>
<protein>
    <recommendedName>
        <fullName evidence="5">K Homology domain-containing protein</fullName>
    </recommendedName>
</protein>
<keyword evidence="3" id="KW-0175">Coiled coil</keyword>
<evidence type="ECO:0000256" key="1">
    <source>
        <dbReference type="ARBA" id="ARBA00022737"/>
    </source>
</evidence>
<sequence length="1242" mass="135769">MVLQKKHELEGAPDPFPSLGGDSSPATPKQRNGTRDAEIDNSELAFPSLMPTMPSKQAVSAWGPSPTSQRIAPAVPMQSLHTERFTLTAADIDLSGRDGRPVTIHDALKQMSARHPKVRAEASSASGSGVRQTEFFLKSESAKELERAKRTLYSIISPQVSVVLNAPASTIATIIGPKGATLKRIRDQTNVKIDIPRKEELPQVHVNGNGNGAAHPTDEDEEEEPTVPITITGSKPMVQEAQVEMKKIIATKTSKTTQRVRGIPENILPFIRARRSEFLAEAENDPDFKLSMNAAAFEITASGDREAVVHVVEKIKATIELLKDDLTTFSITLPKRQHRLLIGAADEIMATSKCAAVVPPPEDPSEQIIVWGNRNDLPTGMATIMQKANSQYIHEFPLPGPFAFSKQIVTYMKRTQYARTLAESHNGVSVYAPPAGVLKTAKSLNIDIAGDKPKVDEAIQDLSLFVANLMGATKEAEIDWVLHRVLIGKYAKKIKQLQDSHNVRLFFPEESQEESTVLLVYDPANPSASRDMDEKSKHLAEVEKELVKMARDVADVKSELIPVEAKWHSYVAGRDGTTLNAIIGEDKTLSIKIGQEAGGETPDFILVRGISSDVDRAAKEIYTIVENAKNELIDNSYSTEFDVNKDYVGRIVGSHGSAINKLRETLGVKIDFFDEVEEKEKDASKKKKGTTQKAKVKIVGRKENAEEAKRRILSQVERLADETSEILKIPAQYHPSLIGQSGKYVIRLEEKYSVKVTFPREAVENAEGKTRESLKPDEVLIKGGRKGVAGAKSEILEAVEFEKESNNVVKFTVPTKSVARILGRGGASINAIKDETGAQVDVDKSSDSPDVTNITCRGTKKAIAAAKASILAIAEQVGQEVTVVLNIERRFHRSIIGPQGQGLRDLILRCGGPTDPKQQASLIRFPHQSEPSDEVRLRGDATIVNKLKQELEELAASLRDRIVLYVEVPHVQHRVLIGRNGQHLNELQHRTGAQVQFPGSRSYHQVGEAENAADFKDVDPQNLVKVSGIRAACEKAIKELSSSVKTAPSPSYASEPIVDTVNVPLKYHRFITQQGGLFRTLRSFGVNVEQSGTPTKSALPARPPSEKAASARIDDAEEDTAGVEWHVVPNYQDAEEGESVWTLKARDEAGLQKAKSYIADAIKQAEESSLVGFLTLPDRTAFPRIVGSKGANVSRLRNETGADITVSRENNTITIIGSESAINAAKEAILRTSSSRGGRRGD</sequence>
<dbReference type="SUPFAM" id="SSF54791">
    <property type="entry name" value="Eukaryotic type KH-domain (KH-domain type I)"/>
    <property type="match status" value="9"/>
</dbReference>
<dbReference type="InterPro" id="IPR036612">
    <property type="entry name" value="KH_dom_type_1_sf"/>
</dbReference>
<gene>
    <name evidence="6" type="ORF">A7U60_g5556</name>
</gene>
<feature type="region of interest" description="Disordered" evidence="4">
    <location>
        <begin position="1"/>
        <end position="42"/>
    </location>
</feature>
<dbReference type="Pfam" id="PF00013">
    <property type="entry name" value="KH_1"/>
    <property type="match status" value="6"/>
</dbReference>
<proteinExistence type="predicted"/>
<feature type="domain" description="K Homology" evidence="5">
    <location>
        <begin position="960"/>
        <end position="1045"/>
    </location>
</feature>
<feature type="coiled-coil region" evidence="3">
    <location>
        <begin position="532"/>
        <end position="559"/>
    </location>
</feature>
<evidence type="ECO:0000313" key="7">
    <source>
        <dbReference type="Proteomes" id="UP000757232"/>
    </source>
</evidence>
<keyword evidence="1" id="KW-0677">Repeat</keyword>
<comment type="caution">
    <text evidence="6">The sequence shown here is derived from an EMBL/GenBank/DDBJ whole genome shotgun (WGS) entry which is preliminary data.</text>
</comment>
<reference evidence="6" key="1">
    <citation type="submission" date="2016-06" db="EMBL/GenBank/DDBJ databases">
        <title>Draft Genome sequence of the fungus Inonotus baumii.</title>
        <authorList>
            <person name="Zhu H."/>
            <person name="Lin W."/>
        </authorList>
    </citation>
    <scope>NUCLEOTIDE SEQUENCE</scope>
    <source>
        <strain evidence="6">821</strain>
    </source>
</reference>
<keyword evidence="7" id="KW-1185">Reference proteome</keyword>
<organism evidence="6 7">
    <name type="scientific">Sanghuangporus baumii</name>
    <name type="common">Phellinus baumii</name>
    <dbReference type="NCBI Taxonomy" id="108892"/>
    <lineage>
        <taxon>Eukaryota</taxon>
        <taxon>Fungi</taxon>
        <taxon>Dikarya</taxon>
        <taxon>Basidiomycota</taxon>
        <taxon>Agaricomycotina</taxon>
        <taxon>Agaricomycetes</taxon>
        <taxon>Hymenochaetales</taxon>
        <taxon>Hymenochaetaceae</taxon>
        <taxon>Sanghuangporus</taxon>
    </lineage>
</organism>
<evidence type="ECO:0000313" key="6">
    <source>
        <dbReference type="EMBL" id="OCB87416.1"/>
    </source>
</evidence>
<dbReference type="InterPro" id="IPR004088">
    <property type="entry name" value="KH_dom_type_1"/>
</dbReference>
<feature type="domain" description="K Homology" evidence="5">
    <location>
        <begin position="158"/>
        <end position="250"/>
    </location>
</feature>
<dbReference type="SMART" id="SM00322">
    <property type="entry name" value="KH"/>
    <property type="match status" value="9"/>
</dbReference>
<feature type="compositionally biased region" description="Basic and acidic residues" evidence="4">
    <location>
        <begin position="1"/>
        <end position="10"/>
    </location>
</feature>
<dbReference type="EMBL" id="LNZH02000192">
    <property type="protein sequence ID" value="OCB87416.1"/>
    <property type="molecule type" value="Genomic_DNA"/>
</dbReference>
<evidence type="ECO:0000256" key="2">
    <source>
        <dbReference type="PROSITE-ProRule" id="PRU00117"/>
    </source>
</evidence>
<feature type="domain" description="K Homology" evidence="5">
    <location>
        <begin position="721"/>
        <end position="800"/>
    </location>
</feature>
<evidence type="ECO:0000259" key="5">
    <source>
        <dbReference type="SMART" id="SM00322"/>
    </source>
</evidence>
<feature type="domain" description="K Homology" evidence="5">
    <location>
        <begin position="805"/>
        <end position="875"/>
    </location>
</feature>
<name>A0A9Q5HWP4_SANBA</name>
<dbReference type="InterPro" id="IPR004087">
    <property type="entry name" value="KH_dom"/>
</dbReference>
<feature type="domain" description="K Homology" evidence="5">
    <location>
        <begin position="635"/>
        <end position="717"/>
    </location>
</feature>
<evidence type="ECO:0000256" key="3">
    <source>
        <dbReference type="SAM" id="Coils"/>
    </source>
</evidence>
<dbReference type="Proteomes" id="UP000757232">
    <property type="component" value="Unassembled WGS sequence"/>
</dbReference>
<dbReference type="PANTHER" id="PTHR10288">
    <property type="entry name" value="KH DOMAIN CONTAINING RNA BINDING PROTEIN"/>
    <property type="match status" value="1"/>
</dbReference>
<keyword evidence="2" id="KW-0694">RNA-binding</keyword>
<dbReference type="Gene3D" id="3.30.1370.10">
    <property type="entry name" value="K Homology domain, type 1"/>
    <property type="match status" value="9"/>
</dbReference>